<feature type="compositionally biased region" description="Basic and acidic residues" evidence="1">
    <location>
        <begin position="255"/>
        <end position="280"/>
    </location>
</feature>
<feature type="compositionally biased region" description="Polar residues" evidence="1">
    <location>
        <begin position="281"/>
        <end position="290"/>
    </location>
</feature>
<evidence type="ECO:0000256" key="1">
    <source>
        <dbReference type="SAM" id="MobiDB-lite"/>
    </source>
</evidence>
<sequence length="340" mass="38310">MSIIARTPIPVGCIDLVLYSPPGQPDHEFYLRIPIQWIMNHFTKPAKFLLYSGWCILGSHGEIIDAQGQTVPLDVEQLQPEGTYFYGLGTGAGLYIIVSNRPNDEQEEDLNDIDDIRNGMLAINPINTLFDKKEVVIIKTPNLVLNMEDVSPRCTRLLTPDPLTEYPSNTRYTFQYLSNQEHQASLQAIPDNNDAMFATTPASLTLPRPSALLLNYNFGVAAVENWGHNKSLLYNCLGVQRPERGAVAMGPSRVPGKEGRKSLAEKRKREDDEQKQDKAGRSSTSQNTRTQQDDEGGEYDAEDIVLFFWGNSKAARERHQRKEENLRDSVEEWKSSVVVE</sequence>
<dbReference type="Proteomes" id="UP001050691">
    <property type="component" value="Unassembled WGS sequence"/>
</dbReference>
<dbReference type="EMBL" id="BPWL01000001">
    <property type="protein sequence ID" value="GJJ06159.1"/>
    <property type="molecule type" value="Genomic_DNA"/>
</dbReference>
<reference evidence="2" key="1">
    <citation type="submission" date="2021-10" db="EMBL/GenBank/DDBJ databases">
        <title>De novo Genome Assembly of Clathrus columnatus (Basidiomycota, Fungi) Using Illumina and Nanopore Sequence Data.</title>
        <authorList>
            <person name="Ogiso-Tanaka E."/>
            <person name="Itagaki H."/>
            <person name="Hosoya T."/>
            <person name="Hosaka K."/>
        </authorList>
    </citation>
    <scope>NUCLEOTIDE SEQUENCE</scope>
    <source>
        <strain evidence="2">MO-923</strain>
    </source>
</reference>
<dbReference type="AlphaFoldDB" id="A0AAV5A0E8"/>
<comment type="caution">
    <text evidence="2">The sequence shown here is derived from an EMBL/GenBank/DDBJ whole genome shotgun (WGS) entry which is preliminary data.</text>
</comment>
<evidence type="ECO:0000313" key="2">
    <source>
        <dbReference type="EMBL" id="GJJ06159.1"/>
    </source>
</evidence>
<accession>A0AAV5A0E8</accession>
<feature type="compositionally biased region" description="Basic and acidic residues" evidence="1">
    <location>
        <begin position="317"/>
        <end position="334"/>
    </location>
</feature>
<keyword evidence="3" id="KW-1185">Reference proteome</keyword>
<name>A0AAV5A0E8_9AGAM</name>
<protein>
    <submittedName>
        <fullName evidence="2">Uncharacterized protein</fullName>
    </submittedName>
</protein>
<evidence type="ECO:0000313" key="3">
    <source>
        <dbReference type="Proteomes" id="UP001050691"/>
    </source>
</evidence>
<proteinExistence type="predicted"/>
<feature type="region of interest" description="Disordered" evidence="1">
    <location>
        <begin position="247"/>
        <end position="299"/>
    </location>
</feature>
<organism evidence="2 3">
    <name type="scientific">Clathrus columnatus</name>
    <dbReference type="NCBI Taxonomy" id="1419009"/>
    <lineage>
        <taxon>Eukaryota</taxon>
        <taxon>Fungi</taxon>
        <taxon>Dikarya</taxon>
        <taxon>Basidiomycota</taxon>
        <taxon>Agaricomycotina</taxon>
        <taxon>Agaricomycetes</taxon>
        <taxon>Phallomycetidae</taxon>
        <taxon>Phallales</taxon>
        <taxon>Clathraceae</taxon>
        <taxon>Clathrus</taxon>
    </lineage>
</organism>
<feature type="region of interest" description="Disordered" evidence="1">
    <location>
        <begin position="317"/>
        <end position="340"/>
    </location>
</feature>
<gene>
    <name evidence="2" type="ORF">Clacol_000348</name>
</gene>